<dbReference type="PANTHER" id="PTHR43861">
    <property type="entry name" value="TRANS-ACONITATE 2-METHYLTRANSFERASE-RELATED"/>
    <property type="match status" value="1"/>
</dbReference>
<name>A0A6C2YPP9_9BACT</name>
<sequence>MAASQSLANPLKLVGRAVKQSLRSVYRSFVPLPVREPLPADGCRAGLEVLTPTRVVSPGESFTLGFRIRNCGTRHWSSAGQAPVLLRARWLTTKKQPTPFPERLIALPGTILPGQLKPMPITMTAPQSLGQFLLELDLVQNPGKSFAEMGNRVGYADIQVTGHVTDNIDYYQVFATADLERDYWTSVGPSTEAEYHRLAWKKLDQLKEVGLKPSSRVLDLGCGTGQLAVSLQEFLSEQGEYFGTDIGAEAIDYCKRKFKRPNFGFAVNEMTKIPVAGRQFDFITLFSVFTHTYPDETVLLLAEAKRLLAPNGLIFADTFVSPLVDRFSGNRYAIEWNLEHLHRLIALAGLKATKHESWKWQENAERVIWLIRHA</sequence>
<dbReference type="Proteomes" id="UP000464378">
    <property type="component" value="Chromosome"/>
</dbReference>
<dbReference type="GO" id="GO:0032259">
    <property type="term" value="P:methylation"/>
    <property type="evidence" value="ECO:0007669"/>
    <property type="project" value="UniProtKB-KW"/>
</dbReference>
<dbReference type="AlphaFoldDB" id="A0A6C2YPP9"/>
<protein>
    <recommendedName>
        <fullName evidence="2">Methyltransferase domain-containing protein</fullName>
    </recommendedName>
</protein>
<dbReference type="SUPFAM" id="SSF53335">
    <property type="entry name" value="S-adenosyl-L-methionine-dependent methyltransferases"/>
    <property type="match status" value="1"/>
</dbReference>
<keyword evidence="3" id="KW-0489">Methyltransferase</keyword>
<dbReference type="InterPro" id="IPR041698">
    <property type="entry name" value="Methyltransf_25"/>
</dbReference>
<evidence type="ECO:0000313" key="3">
    <source>
        <dbReference type="EMBL" id="VIP03005.1"/>
    </source>
</evidence>
<dbReference type="InterPro" id="IPR029063">
    <property type="entry name" value="SAM-dependent_MTases_sf"/>
</dbReference>
<dbReference type="CDD" id="cd02440">
    <property type="entry name" value="AdoMet_MTases"/>
    <property type="match status" value="1"/>
</dbReference>
<dbReference type="InParanoid" id="A0A6C2YPP9"/>
<dbReference type="EMBL" id="LR586016">
    <property type="protein sequence ID" value="VIP03005.1"/>
    <property type="molecule type" value="Genomic_DNA"/>
</dbReference>
<dbReference type="KEGG" id="tim:GMBLW1_09550"/>
<gene>
    <name evidence="3" type="ORF">GMBLW1_09550</name>
</gene>
<proteinExistence type="predicted"/>
<dbReference type="Pfam" id="PF13649">
    <property type="entry name" value="Methyltransf_25"/>
    <property type="match status" value="1"/>
</dbReference>
<dbReference type="EMBL" id="LR593887">
    <property type="protein sequence ID" value="VTS03102.1"/>
    <property type="molecule type" value="Genomic_DNA"/>
</dbReference>
<dbReference type="GO" id="GO:0008168">
    <property type="term" value="F:methyltransferase activity"/>
    <property type="evidence" value="ECO:0007669"/>
    <property type="project" value="UniProtKB-KW"/>
</dbReference>
<accession>A0A6C2YPP9</accession>
<keyword evidence="4" id="KW-1185">Reference proteome</keyword>
<evidence type="ECO:0000313" key="4">
    <source>
        <dbReference type="Proteomes" id="UP000464378"/>
    </source>
</evidence>
<dbReference type="Gene3D" id="2.60.40.10">
    <property type="entry name" value="Immunoglobulins"/>
    <property type="match status" value="1"/>
</dbReference>
<keyword evidence="1 3" id="KW-0808">Transferase</keyword>
<organism evidence="3">
    <name type="scientific">Tuwongella immobilis</name>
    <dbReference type="NCBI Taxonomy" id="692036"/>
    <lineage>
        <taxon>Bacteria</taxon>
        <taxon>Pseudomonadati</taxon>
        <taxon>Planctomycetota</taxon>
        <taxon>Planctomycetia</taxon>
        <taxon>Gemmatales</taxon>
        <taxon>Gemmataceae</taxon>
        <taxon>Tuwongella</taxon>
    </lineage>
</organism>
<dbReference type="InterPro" id="IPR013783">
    <property type="entry name" value="Ig-like_fold"/>
</dbReference>
<evidence type="ECO:0000256" key="1">
    <source>
        <dbReference type="ARBA" id="ARBA00022679"/>
    </source>
</evidence>
<dbReference type="RefSeq" id="WP_162658120.1">
    <property type="nucleotide sequence ID" value="NZ_LR593887.1"/>
</dbReference>
<evidence type="ECO:0000259" key="2">
    <source>
        <dbReference type="Pfam" id="PF13649"/>
    </source>
</evidence>
<reference evidence="3" key="1">
    <citation type="submission" date="2019-04" db="EMBL/GenBank/DDBJ databases">
        <authorList>
            <consortium name="Science for Life Laboratories"/>
        </authorList>
    </citation>
    <scope>NUCLEOTIDE SEQUENCE</scope>
    <source>
        <strain evidence="3">MBLW1</strain>
    </source>
</reference>
<feature type="domain" description="Methyltransferase" evidence="2">
    <location>
        <begin position="217"/>
        <end position="312"/>
    </location>
</feature>
<dbReference type="Gene3D" id="3.40.50.150">
    <property type="entry name" value="Vaccinia Virus protein VP39"/>
    <property type="match status" value="1"/>
</dbReference>